<dbReference type="PANTHER" id="PTHR43567">
    <property type="entry name" value="FLAVOREDOXIN-RELATED-RELATED"/>
    <property type="match status" value="1"/>
</dbReference>
<evidence type="ECO:0000256" key="3">
    <source>
        <dbReference type="ARBA" id="ARBA00038054"/>
    </source>
</evidence>
<evidence type="ECO:0000256" key="1">
    <source>
        <dbReference type="ARBA" id="ARBA00001917"/>
    </source>
</evidence>
<keyword evidence="2" id="KW-0285">Flavoprotein</keyword>
<dbReference type="Gene3D" id="2.30.110.10">
    <property type="entry name" value="Electron Transport, Fmn-binding Protein, Chain A"/>
    <property type="match status" value="1"/>
</dbReference>
<dbReference type="RefSeq" id="WP_186504362.1">
    <property type="nucleotide sequence ID" value="NZ_JACOGK010000041.1"/>
</dbReference>
<comment type="similarity">
    <text evidence="3">Belongs to the flavoredoxin family.</text>
</comment>
<feature type="domain" description="Flavin reductase like" evidence="4">
    <location>
        <begin position="13"/>
        <end position="151"/>
    </location>
</feature>
<keyword evidence="6" id="KW-1185">Reference proteome</keyword>
<dbReference type="SUPFAM" id="SSF50475">
    <property type="entry name" value="FMN-binding split barrel"/>
    <property type="match status" value="1"/>
</dbReference>
<organism evidence="5 6">
    <name type="scientific">Megasphaera hominis</name>
    <dbReference type="NCBI Taxonomy" id="159836"/>
    <lineage>
        <taxon>Bacteria</taxon>
        <taxon>Bacillati</taxon>
        <taxon>Bacillota</taxon>
        <taxon>Negativicutes</taxon>
        <taxon>Veillonellales</taxon>
        <taxon>Veillonellaceae</taxon>
        <taxon>Megasphaera</taxon>
    </lineage>
</organism>
<proteinExistence type="inferred from homology"/>
<protein>
    <submittedName>
        <fullName evidence="5">Flavin reductase</fullName>
    </submittedName>
</protein>
<name>A0ABR6VKH8_9FIRM</name>
<dbReference type="InterPro" id="IPR012349">
    <property type="entry name" value="Split_barrel_FMN-bd"/>
</dbReference>
<comment type="caution">
    <text evidence="5">The sequence shown here is derived from an EMBL/GenBank/DDBJ whole genome shotgun (WGS) entry which is preliminary data.</text>
</comment>
<reference evidence="5 6" key="1">
    <citation type="submission" date="2020-08" db="EMBL/GenBank/DDBJ databases">
        <authorList>
            <person name="Liu C."/>
            <person name="Sun Q."/>
        </authorList>
    </citation>
    <scope>NUCLEOTIDE SEQUENCE [LARGE SCALE GENOMIC DNA]</scope>
    <source>
        <strain evidence="5 6">NSJ-59</strain>
    </source>
</reference>
<dbReference type="Proteomes" id="UP000606870">
    <property type="component" value="Unassembled WGS sequence"/>
</dbReference>
<evidence type="ECO:0000313" key="6">
    <source>
        <dbReference type="Proteomes" id="UP000606870"/>
    </source>
</evidence>
<gene>
    <name evidence="5" type="ORF">H8J70_11115</name>
</gene>
<evidence type="ECO:0000256" key="2">
    <source>
        <dbReference type="ARBA" id="ARBA00022630"/>
    </source>
</evidence>
<sequence length="187" mass="20747">MSRINIGAKPYIMPLPVLMLSAYDAKEEPCAMLAVWGGISHEKEISITVAAQRHTLKGILAKGAFIVSMADVEHEAACDYLGITPGSRVEDKFAKTGFHTTKSEFVDAPLIDELPFAVECRVKSYDPETWRLVGEIVNVSLDERILGEDGKVSFDKFHPLAFDWMNKIYLSLGEKVGQAYHDGMALR</sequence>
<accession>A0ABR6VKH8</accession>
<dbReference type="InterPro" id="IPR002563">
    <property type="entry name" value="Flavin_Rdtase-like_dom"/>
</dbReference>
<dbReference type="Pfam" id="PF01613">
    <property type="entry name" value="Flavin_Reduct"/>
    <property type="match status" value="1"/>
</dbReference>
<evidence type="ECO:0000259" key="4">
    <source>
        <dbReference type="SMART" id="SM00903"/>
    </source>
</evidence>
<dbReference type="EMBL" id="JACOGK010000041">
    <property type="protein sequence ID" value="MBC3537790.1"/>
    <property type="molecule type" value="Genomic_DNA"/>
</dbReference>
<dbReference type="PANTHER" id="PTHR43567:SF1">
    <property type="entry name" value="FLAVOREDOXIN"/>
    <property type="match status" value="1"/>
</dbReference>
<comment type="cofactor">
    <cofactor evidence="1">
        <name>FMN</name>
        <dbReference type="ChEBI" id="CHEBI:58210"/>
    </cofactor>
</comment>
<dbReference type="InterPro" id="IPR052174">
    <property type="entry name" value="Flavoredoxin"/>
</dbReference>
<evidence type="ECO:0000313" key="5">
    <source>
        <dbReference type="EMBL" id="MBC3537790.1"/>
    </source>
</evidence>
<dbReference type="SMART" id="SM00903">
    <property type="entry name" value="Flavin_Reduct"/>
    <property type="match status" value="1"/>
</dbReference>